<gene>
    <name evidence="1" type="ORF">F4695_000573</name>
</gene>
<sequence length="77" mass="9200">MTGRQRRKEVFEAARDKAEALGLKFEDDDTYLSAVERWVDGEISAAELRAEYQRLIEEREKERRIQRFVRHCLRSDA</sequence>
<protein>
    <recommendedName>
        <fullName evidence="3">Antitoxin VbhA domain-containing protein</fullName>
    </recommendedName>
</protein>
<reference evidence="1 2" key="1">
    <citation type="submission" date="2020-08" db="EMBL/GenBank/DDBJ databases">
        <title>The Agave Microbiome: Exploring the role of microbial communities in plant adaptations to desert environments.</title>
        <authorList>
            <person name="Partida-Martinez L.P."/>
        </authorList>
    </citation>
    <scope>NUCLEOTIDE SEQUENCE [LARGE SCALE GENOMIC DNA]</scope>
    <source>
        <strain evidence="1 2">AS3.12</strain>
    </source>
</reference>
<accession>A0A7X0JGN4</accession>
<keyword evidence="2" id="KW-1185">Reference proteome</keyword>
<comment type="caution">
    <text evidence="1">The sequence shown here is derived from an EMBL/GenBank/DDBJ whole genome shotgun (WGS) entry which is preliminary data.</text>
</comment>
<evidence type="ECO:0008006" key="3">
    <source>
        <dbReference type="Google" id="ProtNLM"/>
    </source>
</evidence>
<evidence type="ECO:0000313" key="2">
    <source>
        <dbReference type="Proteomes" id="UP000585437"/>
    </source>
</evidence>
<dbReference type="Proteomes" id="UP000585437">
    <property type="component" value="Unassembled WGS sequence"/>
</dbReference>
<evidence type="ECO:0000313" key="1">
    <source>
        <dbReference type="EMBL" id="MBB6507254.1"/>
    </source>
</evidence>
<dbReference type="AlphaFoldDB" id="A0A7X0JGN4"/>
<dbReference type="RefSeq" id="WP_184653732.1">
    <property type="nucleotide sequence ID" value="NZ_JACHBU010000001.1"/>
</dbReference>
<dbReference type="EMBL" id="JACHBU010000001">
    <property type="protein sequence ID" value="MBB6507254.1"/>
    <property type="molecule type" value="Genomic_DNA"/>
</dbReference>
<organism evidence="1 2">
    <name type="scientific">Rhizobium soli</name>
    <dbReference type="NCBI Taxonomy" id="424798"/>
    <lineage>
        <taxon>Bacteria</taxon>
        <taxon>Pseudomonadati</taxon>
        <taxon>Pseudomonadota</taxon>
        <taxon>Alphaproteobacteria</taxon>
        <taxon>Hyphomicrobiales</taxon>
        <taxon>Rhizobiaceae</taxon>
        <taxon>Rhizobium/Agrobacterium group</taxon>
        <taxon>Rhizobium</taxon>
    </lineage>
</organism>
<name>A0A7X0JGN4_9HYPH</name>
<proteinExistence type="predicted"/>